<evidence type="ECO:0000313" key="2">
    <source>
        <dbReference type="Proteomes" id="UP000039660"/>
    </source>
</evidence>
<organism evidence="1 2">
    <name type="scientific">Neorhizobium galegae bv. officinalis</name>
    <dbReference type="NCBI Taxonomy" id="323656"/>
    <lineage>
        <taxon>Bacteria</taxon>
        <taxon>Pseudomonadati</taxon>
        <taxon>Pseudomonadota</taxon>
        <taxon>Alphaproteobacteria</taxon>
        <taxon>Hyphomicrobiales</taxon>
        <taxon>Rhizobiaceae</taxon>
        <taxon>Rhizobium/Agrobacterium group</taxon>
        <taxon>Neorhizobium</taxon>
    </lineage>
</organism>
<dbReference type="RefSeq" id="WP_172729853.1">
    <property type="nucleotide sequence ID" value="NZ_CCRK01000003.1"/>
</dbReference>
<dbReference type="AlphaFoldDB" id="A0A0T7GI58"/>
<dbReference type="Proteomes" id="UP000039660">
    <property type="component" value="Unassembled WGS sequence"/>
</dbReference>
<sequence length="255" mass="29277">MSNFSDQVPLSNQRLEFLPLFHTCDAFQGRTYLREQLLKTEDVCEVFNEQITYLFYGRPAFKYSMNEGNYVNLSMYPLCFVFDIDLVGAIKRIFPFDTGALHHKILKRFIHEKNVVADFELSPDQNRISDVIIHFYGSNRSYVDGKLADLQIDEFDFESTAFSQMHNRYVPDGSDERRITIEVHGEQQISLDKGALKALIVPAPMLDSQFLRNFSSSNGVELRSYDIDVWDPTVSFALVATAAKKYILETLKAAP</sequence>
<name>A0A0T7GI58_NEOGA</name>
<proteinExistence type="predicted"/>
<accession>A0A0T7GI58</accession>
<gene>
    <name evidence="1" type="ORF">NGAL_HAMBI1189_16780</name>
</gene>
<evidence type="ECO:0000313" key="1">
    <source>
        <dbReference type="EMBL" id="CDZ46972.1"/>
    </source>
</evidence>
<reference evidence="1 2" key="1">
    <citation type="submission" date="2014-08" db="EMBL/GenBank/DDBJ databases">
        <authorList>
            <person name="Chen Y.-H."/>
        </authorList>
    </citation>
    <scope>NUCLEOTIDE SEQUENCE [LARGE SCALE GENOMIC DNA]</scope>
</reference>
<protein>
    <submittedName>
        <fullName evidence="1">Uncharacterized protein</fullName>
    </submittedName>
</protein>
<dbReference type="EMBL" id="CCRK01000003">
    <property type="protein sequence ID" value="CDZ46972.1"/>
    <property type="molecule type" value="Genomic_DNA"/>
</dbReference>